<evidence type="ECO:0000313" key="4">
    <source>
        <dbReference type="EMBL" id="MBB2958373.1"/>
    </source>
</evidence>
<evidence type="ECO:0000256" key="1">
    <source>
        <dbReference type="ARBA" id="ARBA00022741"/>
    </source>
</evidence>
<keyword evidence="5" id="KW-1185">Reference proteome</keyword>
<proteinExistence type="predicted"/>
<dbReference type="SUPFAM" id="SSF52540">
    <property type="entry name" value="P-loop containing nucleoside triphosphate hydrolases"/>
    <property type="match status" value="1"/>
</dbReference>
<protein>
    <submittedName>
        <fullName evidence="4">Cell division protein ZapE</fullName>
    </submittedName>
</protein>
<dbReference type="GO" id="GO:0032153">
    <property type="term" value="C:cell division site"/>
    <property type="evidence" value="ECO:0007669"/>
    <property type="project" value="TreeGrafter"/>
</dbReference>
<dbReference type="PANTHER" id="PTHR12169:SF6">
    <property type="entry name" value="AFG1-LIKE ATPASE"/>
    <property type="match status" value="1"/>
</dbReference>
<dbReference type="AlphaFoldDB" id="A0A7W4UPX5"/>
<sequence length="398" mass="43085">MGSTLRDGLLPIPKRESHPETVGAGEVFASILASATSAGFALDDGQRMVALRLAGLGAQIVGHEAAPGERRAVGPDAGDVSGVSSSSGLGAVETEDADAPTAESATPRGLYLWGPAGRGKSWLLDAFYDAVPIERKLRVHFHSFFNELHSRIFANRGSDTVFANAVKELIGDAHLLLFDEFHVHDPGHATLLTGLLRYALEHGITVVATSNYPPQGLLPSPVYHHIFEPGIELIERELDVVELPGAVDYRRSRADSVERRGFATGSWMHSGSAASAAARPSTAEATSLELGGRTFEVTAVRGRELWATFAELFIVKTSSLEYLQWARDFDTWHVLDVPLLASVGRDPQQRFVNAVDVLVDYDIEAHFHADASFDEFVAAAAGRADAFRMVSRLHLLQR</sequence>
<gene>
    <name evidence="4" type="ORF">FHX72_002518</name>
</gene>
<dbReference type="EMBL" id="JACHWJ010000003">
    <property type="protein sequence ID" value="MBB2958373.1"/>
    <property type="molecule type" value="Genomic_DNA"/>
</dbReference>
<keyword evidence="4" id="KW-0131">Cell cycle</keyword>
<dbReference type="Pfam" id="PF03969">
    <property type="entry name" value="AFG1_ATPase"/>
    <property type="match status" value="1"/>
</dbReference>
<comment type="caution">
    <text evidence="4">The sequence shown here is derived from an EMBL/GenBank/DDBJ whole genome shotgun (WGS) entry which is preliminary data.</text>
</comment>
<keyword evidence="1" id="KW-0547">Nucleotide-binding</keyword>
<dbReference type="PANTHER" id="PTHR12169">
    <property type="entry name" value="ATPASE N2B"/>
    <property type="match status" value="1"/>
</dbReference>
<evidence type="ECO:0000256" key="2">
    <source>
        <dbReference type="ARBA" id="ARBA00022840"/>
    </source>
</evidence>
<dbReference type="RefSeq" id="WP_183625354.1">
    <property type="nucleotide sequence ID" value="NZ_JACHWJ010000003.1"/>
</dbReference>
<keyword evidence="2" id="KW-0067">ATP-binding</keyword>
<feature type="compositionally biased region" description="Low complexity" evidence="3">
    <location>
        <begin position="74"/>
        <end position="92"/>
    </location>
</feature>
<dbReference type="InterPro" id="IPR027417">
    <property type="entry name" value="P-loop_NTPase"/>
</dbReference>
<dbReference type="GO" id="GO:0051301">
    <property type="term" value="P:cell division"/>
    <property type="evidence" value="ECO:0007669"/>
    <property type="project" value="UniProtKB-KW"/>
</dbReference>
<feature type="region of interest" description="Disordered" evidence="3">
    <location>
        <begin position="67"/>
        <end position="105"/>
    </location>
</feature>
<dbReference type="GO" id="GO:0005524">
    <property type="term" value="F:ATP binding"/>
    <property type="evidence" value="ECO:0007669"/>
    <property type="project" value="UniProtKB-KW"/>
</dbReference>
<keyword evidence="4" id="KW-0132">Cell division</keyword>
<reference evidence="4 5" key="1">
    <citation type="submission" date="2020-08" db="EMBL/GenBank/DDBJ databases">
        <title>Sequencing the genomes of 1000 actinobacteria strains.</title>
        <authorList>
            <person name="Klenk H.-P."/>
        </authorList>
    </citation>
    <scope>NUCLEOTIDE SEQUENCE [LARGE SCALE GENOMIC DNA]</scope>
    <source>
        <strain evidence="4 5">DSM 20419</strain>
    </source>
</reference>
<evidence type="ECO:0000256" key="3">
    <source>
        <dbReference type="SAM" id="MobiDB-lite"/>
    </source>
</evidence>
<dbReference type="InterPro" id="IPR005654">
    <property type="entry name" value="ATPase_AFG1-like"/>
</dbReference>
<dbReference type="Proteomes" id="UP000545286">
    <property type="component" value="Unassembled WGS sequence"/>
</dbReference>
<organism evidence="4 5">
    <name type="scientific">Pseudoclavibacter helvolus</name>
    <dbReference type="NCBI Taxonomy" id="255205"/>
    <lineage>
        <taxon>Bacteria</taxon>
        <taxon>Bacillati</taxon>
        <taxon>Actinomycetota</taxon>
        <taxon>Actinomycetes</taxon>
        <taxon>Micrococcales</taxon>
        <taxon>Microbacteriaceae</taxon>
        <taxon>Pseudoclavibacter</taxon>
    </lineage>
</organism>
<dbReference type="GO" id="GO:0005737">
    <property type="term" value="C:cytoplasm"/>
    <property type="evidence" value="ECO:0007669"/>
    <property type="project" value="TreeGrafter"/>
</dbReference>
<name>A0A7W4UPX5_9MICO</name>
<dbReference type="Gene3D" id="3.40.50.300">
    <property type="entry name" value="P-loop containing nucleotide triphosphate hydrolases"/>
    <property type="match status" value="1"/>
</dbReference>
<evidence type="ECO:0000313" key="5">
    <source>
        <dbReference type="Proteomes" id="UP000545286"/>
    </source>
</evidence>
<accession>A0A7W4UPX5</accession>
<dbReference type="GO" id="GO:0016887">
    <property type="term" value="F:ATP hydrolysis activity"/>
    <property type="evidence" value="ECO:0007669"/>
    <property type="project" value="InterPro"/>
</dbReference>
<dbReference type="NCBIfam" id="NF040713">
    <property type="entry name" value="ZapE"/>
    <property type="match status" value="1"/>
</dbReference>